<evidence type="ECO:0000313" key="2">
    <source>
        <dbReference type="Proteomes" id="UP000590511"/>
    </source>
</evidence>
<dbReference type="SUPFAM" id="SSF69279">
    <property type="entry name" value="Phage tail proteins"/>
    <property type="match status" value="1"/>
</dbReference>
<evidence type="ECO:0008006" key="3">
    <source>
        <dbReference type="Google" id="ProtNLM"/>
    </source>
</evidence>
<protein>
    <recommendedName>
        <fullName evidence="3">Phage protein D</fullName>
    </recommendedName>
</protein>
<dbReference type="Proteomes" id="UP000590511">
    <property type="component" value="Unassembled WGS sequence"/>
</dbReference>
<dbReference type="EMBL" id="JACHNC010000001">
    <property type="protein sequence ID" value="MBB4753123.1"/>
    <property type="molecule type" value="Genomic_DNA"/>
</dbReference>
<reference evidence="1 2" key="1">
    <citation type="submission" date="2020-08" db="EMBL/GenBank/DDBJ databases">
        <title>Sequencing the genomes of 1000 actinobacteria strains.</title>
        <authorList>
            <person name="Klenk H.-P."/>
        </authorList>
    </citation>
    <scope>NUCLEOTIDE SEQUENCE [LARGE SCALE GENOMIC DNA]</scope>
    <source>
        <strain evidence="1 2">DSM 43150</strain>
    </source>
</reference>
<gene>
    <name evidence="1" type="ORF">BJ964_007284</name>
</gene>
<comment type="caution">
    <text evidence="1">The sequence shown here is derived from an EMBL/GenBank/DDBJ whole genome shotgun (WGS) entry which is preliminary data.</text>
</comment>
<organism evidence="1 2">
    <name type="scientific">Actinoplanes lobatus</name>
    <dbReference type="NCBI Taxonomy" id="113568"/>
    <lineage>
        <taxon>Bacteria</taxon>
        <taxon>Bacillati</taxon>
        <taxon>Actinomycetota</taxon>
        <taxon>Actinomycetes</taxon>
        <taxon>Micromonosporales</taxon>
        <taxon>Micromonosporaceae</taxon>
        <taxon>Actinoplanes</taxon>
    </lineage>
</organism>
<dbReference type="RefSeq" id="WP_188124860.1">
    <property type="nucleotide sequence ID" value="NZ_BOMP01000099.1"/>
</dbReference>
<dbReference type="AlphaFoldDB" id="A0A7W7MK44"/>
<evidence type="ECO:0000313" key="1">
    <source>
        <dbReference type="EMBL" id="MBB4753123.1"/>
    </source>
</evidence>
<accession>A0A7W7MK44</accession>
<name>A0A7W7MK44_9ACTN</name>
<sequence length="405" mass="43987">MARFPSYAPEFRIEIDGREIPPALRGCVSRISYTDGIQGADRVEITVANQDLRWLDHPLLQTDNGLTLALGYAPDPLEKVFTGEITGITASFPDGGMPRLTIVAHDFLHRLTTGTRNRSFMLDIPTIGQFPLPDPAVVSLVAATGLLIPEPDPVGAALSFFLLLAAYAIDADQAKRGVRVQNEQSDFDFLATVAKDNGWDFSIDHTRQPQGSVLRFRFPLSDLEPAVQLAWGRSLIDYTPRLTTVGQVAAVQCRIWIAAIKTEIVVQLGWDFDRAAFDLQIFPGLDEFVDPELGPRSRDVLTVSGGGPALAPKTLLSELLPRLNNRLTGSGSAVGNLSIKAGRVIDLQGLGEQFSGLYRITSATHTIDGGGFRTSFETRKEIWFGGIPTPRGLGGLARVNGQRIG</sequence>
<proteinExistence type="predicted"/>